<dbReference type="InterPro" id="IPR008259">
    <property type="entry name" value="FMN_hydac_DH_AS"/>
</dbReference>
<keyword evidence="13 27" id="KW-0560">Oxidoreductase</keyword>
<dbReference type="GO" id="GO:0020037">
    <property type="term" value="F:heme binding"/>
    <property type="evidence" value="ECO:0007669"/>
    <property type="project" value="InterPro"/>
</dbReference>
<dbReference type="Gene3D" id="1.10.400.10">
    <property type="entry name" value="GI Alpha 1, domain 2-like"/>
    <property type="match status" value="1"/>
</dbReference>
<comment type="subunit">
    <text evidence="6">Homotetramer.</text>
</comment>
<gene>
    <name evidence="27" type="ORF">MEQU1_003397</name>
</gene>
<dbReference type="Pfam" id="PF01070">
    <property type="entry name" value="FMN_dh"/>
    <property type="match status" value="1"/>
</dbReference>
<dbReference type="PROSITE" id="PS00557">
    <property type="entry name" value="FMN_HYDROXY_ACID_DH_1"/>
    <property type="match status" value="1"/>
</dbReference>
<keyword evidence="7" id="KW-0349">Heme</keyword>
<evidence type="ECO:0000256" key="21">
    <source>
        <dbReference type="ARBA" id="ARBA00066458"/>
    </source>
</evidence>
<keyword evidence="8" id="KW-0285">Flavoprotein</keyword>
<dbReference type="InterPro" id="IPR013785">
    <property type="entry name" value="Aldolase_TIM"/>
</dbReference>
<dbReference type="Gene3D" id="3.40.50.300">
    <property type="entry name" value="P-loop containing nucleotide triphosphate hydrolases"/>
    <property type="match status" value="1"/>
</dbReference>
<dbReference type="InterPro" id="IPR027417">
    <property type="entry name" value="P-loop_NTPase"/>
</dbReference>
<dbReference type="EMBL" id="CP119906">
    <property type="protein sequence ID" value="WFD24694.1"/>
    <property type="molecule type" value="Genomic_DNA"/>
</dbReference>
<dbReference type="InterPro" id="IPR000262">
    <property type="entry name" value="FMN-dep_DH"/>
</dbReference>
<feature type="binding site" evidence="23">
    <location>
        <position position="793"/>
    </location>
    <ligand>
        <name>GTP</name>
        <dbReference type="ChEBI" id="CHEBI:37565"/>
    </ligand>
</feature>
<dbReference type="CDD" id="cd02922">
    <property type="entry name" value="FCB2_FMN"/>
    <property type="match status" value="1"/>
</dbReference>
<dbReference type="Gene3D" id="3.20.20.70">
    <property type="entry name" value="Aldolase class I"/>
    <property type="match status" value="1"/>
</dbReference>
<keyword evidence="17" id="KW-0807">Transducer</keyword>
<dbReference type="SUPFAM" id="SSF51395">
    <property type="entry name" value="FMN-linked oxidoreductases"/>
    <property type="match status" value="1"/>
</dbReference>
<evidence type="ECO:0000259" key="26">
    <source>
        <dbReference type="PROSITE" id="PS51349"/>
    </source>
</evidence>
<dbReference type="InterPro" id="IPR011025">
    <property type="entry name" value="GproteinA_insert"/>
</dbReference>
<keyword evidence="11 23" id="KW-0547">Nucleotide-binding</keyword>
<comment type="subcellular location">
    <subcellularLocation>
        <location evidence="3">Mitochondrion intermembrane space</location>
    </subcellularLocation>
</comment>
<dbReference type="PROSITE" id="PS51882">
    <property type="entry name" value="G_ALPHA"/>
    <property type="match status" value="1"/>
</dbReference>
<keyword evidence="12 24" id="KW-0460">Magnesium</keyword>
<dbReference type="SUPFAM" id="SSF52540">
    <property type="entry name" value="P-loop containing nucleoside triphosphate hydrolases"/>
    <property type="match status" value="1"/>
</dbReference>
<dbReference type="PROSITE" id="PS00191">
    <property type="entry name" value="CYTOCHROME_B5_1"/>
    <property type="match status" value="1"/>
</dbReference>
<name>A0AAF0EFW8_9BASI</name>
<feature type="domain" description="Cytochrome b5 heme-binding" evidence="25">
    <location>
        <begin position="8"/>
        <end position="85"/>
    </location>
</feature>
<dbReference type="GO" id="GO:0007189">
    <property type="term" value="P:adenylate cyclase-activating G protein-coupled receptor signaling pathway"/>
    <property type="evidence" value="ECO:0007669"/>
    <property type="project" value="UniProtKB-ARBA"/>
</dbReference>
<evidence type="ECO:0000256" key="3">
    <source>
        <dbReference type="ARBA" id="ARBA00004569"/>
    </source>
</evidence>
<dbReference type="Pfam" id="PF00503">
    <property type="entry name" value="G-alpha"/>
    <property type="match status" value="1"/>
</dbReference>
<dbReference type="AlphaFoldDB" id="A0AAF0EFW8"/>
<dbReference type="InterPro" id="IPR037458">
    <property type="entry name" value="L-MDH/L-LDH_FMN-bd"/>
</dbReference>
<dbReference type="InterPro" id="IPR001019">
    <property type="entry name" value="Gprotein_alpha_su"/>
</dbReference>
<evidence type="ECO:0000256" key="5">
    <source>
        <dbReference type="ARBA" id="ARBA00011356"/>
    </source>
</evidence>
<evidence type="ECO:0000256" key="2">
    <source>
        <dbReference type="ARBA" id="ARBA00001970"/>
    </source>
</evidence>
<evidence type="ECO:0000256" key="12">
    <source>
        <dbReference type="ARBA" id="ARBA00022842"/>
    </source>
</evidence>
<feature type="binding site" evidence="23">
    <location>
        <begin position="636"/>
        <end position="642"/>
    </location>
    <ligand>
        <name>GTP</name>
        <dbReference type="ChEBI" id="CHEBI:37565"/>
    </ligand>
</feature>
<dbReference type="SUPFAM" id="SSF47895">
    <property type="entry name" value="Transducin (alpha subunit), insertion domain"/>
    <property type="match status" value="1"/>
</dbReference>
<dbReference type="Proteomes" id="UP001214415">
    <property type="component" value="Chromosome 7"/>
</dbReference>
<evidence type="ECO:0000256" key="13">
    <source>
        <dbReference type="ARBA" id="ARBA00023002"/>
    </source>
</evidence>
<feature type="binding site" evidence="23">
    <location>
        <begin position="738"/>
        <end position="741"/>
    </location>
    <ligand>
        <name>GTP</name>
        <dbReference type="ChEBI" id="CHEBI:37565"/>
    </ligand>
</feature>
<feature type="binding site" evidence="23">
    <location>
        <begin position="661"/>
        <end position="665"/>
    </location>
    <ligand>
        <name>GTP</name>
        <dbReference type="ChEBI" id="CHEBI:37565"/>
    </ligand>
</feature>
<comment type="cofactor">
    <cofactor evidence="1">
        <name>FMN</name>
        <dbReference type="ChEBI" id="CHEBI:58210"/>
    </cofactor>
</comment>
<feature type="domain" description="FMN hydroxy acid dehydrogenase" evidence="26">
    <location>
        <begin position="112"/>
        <end position="475"/>
    </location>
</feature>
<comment type="similarity">
    <text evidence="20">In the N-terminal section; belongs to the cytochrome b5 family.</text>
</comment>
<dbReference type="FunFam" id="3.20.20.70:FF:000062">
    <property type="entry name" value="Cytochrome b2, mitochondrial, putative"/>
    <property type="match status" value="1"/>
</dbReference>
<evidence type="ECO:0000256" key="18">
    <source>
        <dbReference type="ARBA" id="ARBA00052399"/>
    </source>
</evidence>
<dbReference type="InterPro" id="IPR037396">
    <property type="entry name" value="FMN_HAD"/>
</dbReference>
<sequence length="810" mass="91042">MWGLNYIMPLIRFEEVAKHTSPDDCWIIIGNKVYNMTSFLPDHPGGPQIIIKNAGTDATRLFESTHPAGTIEKHLPKECYQGDLDLQSVPQAVKAAQEQAEEEEKARRANVPPLAQCLNLNDFEAAGRQAMSPEAWAYYSSAADDEHTLRENRDIFERIWFRPRILRNVQEVDCSTQLLGYPSSMPVYITATALGRLGHPDGELNLTRGAARTGVIQMVPTLSSCSFDEIVQERKDGLPLQFFQLYVNSDRKVVLDMLRRAEEADIKAIFVTVDAPQLGRREKDMRMQFAGEGSNVQGGTVEKRDEGAARAISTFIDPSFDWDDLLFITRNTKLPVLLKGVQAWEDVVLACEMGLAGVVLSNHGGRQLNFAPSSIEVLEESVRELKKRHLFPNKNFQLFVDGGFRRGTDVLKAIALGATAVGLGRPLLYAYSAYGSDGVVRALQLLRDELEMDMRLLGARTLKEVVPEMLDLRALHARGGVSHFAKAHEDVVSRKANSGKPQQRQSKDELKVLLLGSGESGKSTIVKQMKIIHQNGYSEQELYMFRINILKNLLDSIKALALAMRRFNMEPQQLENREAADLLITYELPADADATLPPQVAQAITGLWSDPIMASLLERRARIAQPDYVPTQEDVLHSRSKTTGIVETNFQMGDMRINLVDLGGQRSERSKWIHSFESVTSIIFCVALSEYDQMLLEDPSQNRMAESLVLFESVVNSRTYMALTLGWFLRTSVILFLNKIDIFTKKLPLRPLADYFPDYKGGNDVNKAAKYILWRFTSLNRAKLQIYPHVTQATDTTNIRLVFAAVKEYV</sequence>
<dbReference type="PROSITE" id="PS51349">
    <property type="entry name" value="FMN_HYDROXY_ACID_DH_2"/>
    <property type="match status" value="1"/>
</dbReference>
<dbReference type="GO" id="GO:0005758">
    <property type="term" value="C:mitochondrial intermembrane space"/>
    <property type="evidence" value="ECO:0007669"/>
    <property type="project" value="UniProtKB-SubCell"/>
</dbReference>
<dbReference type="CDD" id="cd00066">
    <property type="entry name" value="G-alpha"/>
    <property type="match status" value="1"/>
</dbReference>
<keyword evidence="10 24" id="KW-0479">Metal-binding</keyword>
<feature type="binding site" evidence="24">
    <location>
        <position position="523"/>
    </location>
    <ligand>
        <name>Mg(2+)</name>
        <dbReference type="ChEBI" id="CHEBI:18420"/>
    </ligand>
</feature>
<dbReference type="InterPro" id="IPR001199">
    <property type="entry name" value="Cyt_B5-like_heme/steroid-bd"/>
</dbReference>
<comment type="similarity">
    <text evidence="19">In the C-terminal section; belongs to the FMN-dependent alpha-hydroxy acid dehydrogenase family.</text>
</comment>
<dbReference type="GO" id="GO:0003924">
    <property type="term" value="F:GTPase activity"/>
    <property type="evidence" value="ECO:0007669"/>
    <property type="project" value="InterPro"/>
</dbReference>
<dbReference type="PRINTS" id="PR00318">
    <property type="entry name" value="GPROTEINA"/>
</dbReference>
<dbReference type="InterPro" id="IPR036400">
    <property type="entry name" value="Cyt_B5-like_heme/steroid_sf"/>
</dbReference>
<reference evidence="27" key="1">
    <citation type="submission" date="2023-03" db="EMBL/GenBank/DDBJ databases">
        <title>Mating type loci evolution in Malassezia.</title>
        <authorList>
            <person name="Coelho M.A."/>
        </authorList>
    </citation>
    <scope>NUCLEOTIDE SEQUENCE</scope>
    <source>
        <strain evidence="27">CBS 12830</strain>
    </source>
</reference>
<evidence type="ECO:0000256" key="8">
    <source>
        <dbReference type="ARBA" id="ARBA00022630"/>
    </source>
</evidence>
<comment type="subunit">
    <text evidence="5">G proteins are composed of 3 units; alpha, beta and gamma. The alpha chain contains the guanine nucleotide binding site.</text>
</comment>
<dbReference type="PROSITE" id="PS50255">
    <property type="entry name" value="CYTOCHROME_B5_2"/>
    <property type="match status" value="1"/>
</dbReference>
<evidence type="ECO:0000256" key="19">
    <source>
        <dbReference type="ARBA" id="ARBA00061137"/>
    </source>
</evidence>
<dbReference type="PRINTS" id="PR00363">
    <property type="entry name" value="CYTOCHROMEB5"/>
</dbReference>
<dbReference type="GO" id="GO:0001664">
    <property type="term" value="F:G protein-coupled receptor binding"/>
    <property type="evidence" value="ECO:0007669"/>
    <property type="project" value="InterPro"/>
</dbReference>
<evidence type="ECO:0000256" key="9">
    <source>
        <dbReference type="ARBA" id="ARBA00022643"/>
    </source>
</evidence>
<keyword evidence="9" id="KW-0288">FMN</keyword>
<dbReference type="FunFam" id="3.40.50.300:FF:000181">
    <property type="entry name" value="Guanine nucleotide-binding protein subunit alpha"/>
    <property type="match status" value="1"/>
</dbReference>
<evidence type="ECO:0000256" key="20">
    <source>
        <dbReference type="ARBA" id="ARBA00061589"/>
    </source>
</evidence>
<keyword evidence="28" id="KW-1185">Reference proteome</keyword>
<evidence type="ECO:0000256" key="7">
    <source>
        <dbReference type="ARBA" id="ARBA00022617"/>
    </source>
</evidence>
<evidence type="ECO:0000256" key="23">
    <source>
        <dbReference type="PIRSR" id="PIRSR601019-1"/>
    </source>
</evidence>
<evidence type="ECO:0000256" key="15">
    <source>
        <dbReference type="ARBA" id="ARBA00023128"/>
    </source>
</evidence>
<proteinExistence type="inferred from homology"/>
<evidence type="ECO:0000313" key="28">
    <source>
        <dbReference type="Proteomes" id="UP001214415"/>
    </source>
</evidence>
<dbReference type="PANTHER" id="PTHR10578">
    <property type="entry name" value="S -2-HYDROXY-ACID OXIDASE-RELATED"/>
    <property type="match status" value="1"/>
</dbReference>
<evidence type="ECO:0000256" key="10">
    <source>
        <dbReference type="ARBA" id="ARBA00022723"/>
    </source>
</evidence>
<comment type="cofactor">
    <cofactor evidence="2">
        <name>heme b</name>
        <dbReference type="ChEBI" id="CHEBI:60344"/>
    </cofactor>
</comment>
<keyword evidence="14" id="KW-0408">Iron</keyword>
<dbReference type="EC" id="1.1.2.3" evidence="21"/>
<dbReference type="PRINTS" id="PR01241">
    <property type="entry name" value="GPROTEINAFNG"/>
</dbReference>
<keyword evidence="15" id="KW-0496">Mitochondrion</keyword>
<dbReference type="GO" id="GO:0010255">
    <property type="term" value="P:glucose mediated signaling pathway"/>
    <property type="evidence" value="ECO:0007669"/>
    <property type="project" value="UniProtKB-ARBA"/>
</dbReference>
<feature type="binding site" evidence="24">
    <location>
        <position position="642"/>
    </location>
    <ligand>
        <name>Mg(2+)</name>
        <dbReference type="ChEBI" id="CHEBI:18420"/>
    </ligand>
</feature>
<evidence type="ECO:0000256" key="14">
    <source>
        <dbReference type="ARBA" id="ARBA00023004"/>
    </source>
</evidence>
<dbReference type="SMART" id="SM01117">
    <property type="entry name" value="Cyt-b5"/>
    <property type="match status" value="1"/>
</dbReference>
<dbReference type="SMART" id="SM00275">
    <property type="entry name" value="G_alpha"/>
    <property type="match status" value="1"/>
</dbReference>
<evidence type="ECO:0000256" key="17">
    <source>
        <dbReference type="ARBA" id="ARBA00023224"/>
    </source>
</evidence>
<dbReference type="GO" id="GO:0031683">
    <property type="term" value="F:G-protein beta/gamma-subunit complex binding"/>
    <property type="evidence" value="ECO:0007669"/>
    <property type="project" value="InterPro"/>
</dbReference>
<dbReference type="GO" id="GO:0006089">
    <property type="term" value="P:lactate metabolic process"/>
    <property type="evidence" value="ECO:0007669"/>
    <property type="project" value="TreeGrafter"/>
</dbReference>
<dbReference type="GO" id="GO:0005525">
    <property type="term" value="F:GTP binding"/>
    <property type="evidence" value="ECO:0007669"/>
    <property type="project" value="UniProtKB-KW"/>
</dbReference>
<dbReference type="PANTHER" id="PTHR10578:SF148">
    <property type="entry name" value="L-LACTATE DEHYDROGENASE (CYTOCHROME)"/>
    <property type="match status" value="1"/>
</dbReference>
<evidence type="ECO:0000256" key="11">
    <source>
        <dbReference type="ARBA" id="ARBA00022741"/>
    </source>
</evidence>
<comment type="similarity">
    <text evidence="4">Belongs to the G-alpha family.</text>
</comment>
<dbReference type="GO" id="GO:0005834">
    <property type="term" value="C:heterotrimeric G-protein complex"/>
    <property type="evidence" value="ECO:0007669"/>
    <property type="project" value="InterPro"/>
</dbReference>
<dbReference type="Pfam" id="PF00173">
    <property type="entry name" value="Cyt-b5"/>
    <property type="match status" value="1"/>
</dbReference>
<feature type="binding site" evidence="23">
    <location>
        <begin position="519"/>
        <end position="524"/>
    </location>
    <ligand>
        <name>GTP</name>
        <dbReference type="ChEBI" id="CHEBI:37565"/>
    </ligand>
</feature>
<dbReference type="GO" id="GO:0046872">
    <property type="term" value="F:metal ion binding"/>
    <property type="evidence" value="ECO:0007669"/>
    <property type="project" value="UniProtKB-KW"/>
</dbReference>
<dbReference type="SUPFAM" id="SSF55856">
    <property type="entry name" value="Cytochrome b5-like heme/steroid binding domain"/>
    <property type="match status" value="1"/>
</dbReference>
<evidence type="ECO:0000256" key="24">
    <source>
        <dbReference type="PIRSR" id="PIRSR601019-2"/>
    </source>
</evidence>
<organism evidence="27 28">
    <name type="scientific">Malassezia equina</name>
    <dbReference type="NCBI Taxonomy" id="1381935"/>
    <lineage>
        <taxon>Eukaryota</taxon>
        <taxon>Fungi</taxon>
        <taxon>Dikarya</taxon>
        <taxon>Basidiomycota</taxon>
        <taxon>Ustilaginomycotina</taxon>
        <taxon>Malasseziomycetes</taxon>
        <taxon>Malasseziales</taxon>
        <taxon>Malasseziaceae</taxon>
        <taxon>Malassezia</taxon>
    </lineage>
</organism>
<keyword evidence="16 23" id="KW-0342">GTP-binding</keyword>
<dbReference type="Gene3D" id="3.10.120.10">
    <property type="entry name" value="Cytochrome b5-like heme/steroid binding domain"/>
    <property type="match status" value="1"/>
</dbReference>
<evidence type="ECO:0000256" key="16">
    <source>
        <dbReference type="ARBA" id="ARBA00023134"/>
    </source>
</evidence>
<evidence type="ECO:0000256" key="6">
    <source>
        <dbReference type="ARBA" id="ARBA00011881"/>
    </source>
</evidence>
<dbReference type="InterPro" id="IPR002975">
    <property type="entry name" value="Fungi_Gprotein_alpha"/>
</dbReference>
<evidence type="ECO:0000259" key="25">
    <source>
        <dbReference type="PROSITE" id="PS50255"/>
    </source>
</evidence>
<dbReference type="GO" id="GO:0004460">
    <property type="term" value="F:L-lactate dehydrogenase (cytochrome) activity"/>
    <property type="evidence" value="ECO:0007669"/>
    <property type="project" value="UniProtKB-EC"/>
</dbReference>
<evidence type="ECO:0000256" key="1">
    <source>
        <dbReference type="ARBA" id="ARBA00001917"/>
    </source>
</evidence>
<evidence type="ECO:0000256" key="4">
    <source>
        <dbReference type="ARBA" id="ARBA00005804"/>
    </source>
</evidence>
<accession>A0AAF0EFW8</accession>
<protein>
    <recommendedName>
        <fullName evidence="22">L-lactate dehydrogenase (cytochrome)</fullName>
        <ecNumber evidence="21">1.1.2.3</ecNumber>
    </recommendedName>
</protein>
<evidence type="ECO:0000313" key="27">
    <source>
        <dbReference type="EMBL" id="WFD24694.1"/>
    </source>
</evidence>
<dbReference type="FunFam" id="3.40.50.300:FF:000692">
    <property type="entry name" value="Guanine nucleotide-binding protein subunit alpha"/>
    <property type="match status" value="1"/>
</dbReference>
<dbReference type="InterPro" id="IPR018506">
    <property type="entry name" value="Cyt_B5_heme-BS"/>
</dbReference>
<evidence type="ECO:0000256" key="22">
    <source>
        <dbReference type="ARBA" id="ARBA00068515"/>
    </source>
</evidence>
<comment type="catalytic activity">
    <reaction evidence="18">
        <text>(S)-lactate + 2 Fe(III)-[cytochrome c] = 2 Fe(II)-[cytochrome c] + pyruvate + 2 H(+)</text>
        <dbReference type="Rhea" id="RHEA:19909"/>
        <dbReference type="Rhea" id="RHEA-COMP:10350"/>
        <dbReference type="Rhea" id="RHEA-COMP:14399"/>
        <dbReference type="ChEBI" id="CHEBI:15361"/>
        <dbReference type="ChEBI" id="CHEBI:15378"/>
        <dbReference type="ChEBI" id="CHEBI:16651"/>
        <dbReference type="ChEBI" id="CHEBI:29033"/>
        <dbReference type="ChEBI" id="CHEBI:29034"/>
        <dbReference type="EC" id="1.1.2.3"/>
    </reaction>
    <physiologicalReaction direction="left-to-right" evidence="18">
        <dbReference type="Rhea" id="RHEA:19910"/>
    </physiologicalReaction>
</comment>